<accession>A0AAP0LR55</accession>
<evidence type="ECO:0000313" key="1">
    <source>
        <dbReference type="EMBL" id="KAK9182594.1"/>
    </source>
</evidence>
<dbReference type="AlphaFoldDB" id="A0AAP0LR55"/>
<dbReference type="Proteomes" id="UP001428341">
    <property type="component" value="Unassembled WGS sequence"/>
</dbReference>
<keyword evidence="2" id="KW-1185">Reference proteome</keyword>
<proteinExistence type="predicted"/>
<dbReference type="EMBL" id="JBCGBO010000024">
    <property type="protein sequence ID" value="KAK9182594.1"/>
    <property type="molecule type" value="Genomic_DNA"/>
</dbReference>
<organism evidence="1 2">
    <name type="scientific">Citrus x changshan-huyou</name>
    <dbReference type="NCBI Taxonomy" id="2935761"/>
    <lineage>
        <taxon>Eukaryota</taxon>
        <taxon>Viridiplantae</taxon>
        <taxon>Streptophyta</taxon>
        <taxon>Embryophyta</taxon>
        <taxon>Tracheophyta</taxon>
        <taxon>Spermatophyta</taxon>
        <taxon>Magnoliopsida</taxon>
        <taxon>eudicotyledons</taxon>
        <taxon>Gunneridae</taxon>
        <taxon>Pentapetalae</taxon>
        <taxon>rosids</taxon>
        <taxon>malvids</taxon>
        <taxon>Sapindales</taxon>
        <taxon>Rutaceae</taxon>
        <taxon>Aurantioideae</taxon>
        <taxon>Citrus</taxon>
    </lineage>
</organism>
<name>A0AAP0LR55_9ROSI</name>
<reference evidence="1 2" key="1">
    <citation type="submission" date="2024-05" db="EMBL/GenBank/DDBJ databases">
        <title>Haplotype-resolved chromosome-level genome assembly of Huyou (Citrus changshanensis).</title>
        <authorList>
            <person name="Miao C."/>
            <person name="Chen W."/>
            <person name="Wu Y."/>
            <person name="Wang L."/>
            <person name="Zhao S."/>
            <person name="Grierson D."/>
            <person name="Xu C."/>
            <person name="Chen K."/>
        </authorList>
    </citation>
    <scope>NUCLEOTIDE SEQUENCE [LARGE SCALE GENOMIC DNA]</scope>
    <source>
        <strain evidence="1">01-14</strain>
        <tissue evidence="1">Leaf</tissue>
    </source>
</reference>
<gene>
    <name evidence="1" type="ORF">WN944_025739</name>
</gene>
<evidence type="ECO:0000313" key="2">
    <source>
        <dbReference type="Proteomes" id="UP001428341"/>
    </source>
</evidence>
<protein>
    <submittedName>
        <fullName evidence="1">Uncharacterized protein</fullName>
    </submittedName>
</protein>
<sequence length="69" mass="8187">MILLYSHALEPKILFFLRRCSKYFWHLCKEALDHLKSSLGADHHGKSSFLWLLTDDNTVTVLKYMLPRH</sequence>
<comment type="caution">
    <text evidence="1">The sequence shown here is derived from an EMBL/GenBank/DDBJ whole genome shotgun (WGS) entry which is preliminary data.</text>
</comment>